<dbReference type="InterPro" id="IPR001962">
    <property type="entry name" value="Asn_synthase"/>
</dbReference>
<dbReference type="OrthoDB" id="9763290at2"/>
<comment type="catalytic activity">
    <reaction evidence="3">
        <text>L-aspartate + L-glutamine + ATP + H2O = L-asparagine + L-glutamate + AMP + diphosphate + H(+)</text>
        <dbReference type="Rhea" id="RHEA:12228"/>
        <dbReference type="ChEBI" id="CHEBI:15377"/>
        <dbReference type="ChEBI" id="CHEBI:15378"/>
        <dbReference type="ChEBI" id="CHEBI:29985"/>
        <dbReference type="ChEBI" id="CHEBI:29991"/>
        <dbReference type="ChEBI" id="CHEBI:30616"/>
        <dbReference type="ChEBI" id="CHEBI:33019"/>
        <dbReference type="ChEBI" id="CHEBI:58048"/>
        <dbReference type="ChEBI" id="CHEBI:58359"/>
        <dbReference type="ChEBI" id="CHEBI:456215"/>
        <dbReference type="EC" id="6.3.5.4"/>
    </reaction>
</comment>
<dbReference type="GO" id="GO:0004066">
    <property type="term" value="F:asparagine synthase (glutamine-hydrolyzing) activity"/>
    <property type="evidence" value="ECO:0007669"/>
    <property type="project" value="UniProtKB-EC"/>
</dbReference>
<dbReference type="InterPro" id="IPR014729">
    <property type="entry name" value="Rossmann-like_a/b/a_fold"/>
</dbReference>
<dbReference type="PANTHER" id="PTHR43284">
    <property type="entry name" value="ASPARAGINE SYNTHETASE (GLUTAMINE-HYDROLYZING)"/>
    <property type="match status" value="1"/>
</dbReference>
<evidence type="ECO:0000259" key="4">
    <source>
        <dbReference type="Pfam" id="PF00733"/>
    </source>
</evidence>
<proteinExistence type="predicted"/>
<dbReference type="SUPFAM" id="SSF52402">
    <property type="entry name" value="Adenine nucleotide alpha hydrolases-like"/>
    <property type="match status" value="1"/>
</dbReference>
<evidence type="ECO:0000313" key="5">
    <source>
        <dbReference type="EMBL" id="RBP83274.1"/>
    </source>
</evidence>
<dbReference type="PANTHER" id="PTHR43284:SF1">
    <property type="entry name" value="ASPARAGINE SYNTHETASE"/>
    <property type="match status" value="1"/>
</dbReference>
<evidence type="ECO:0000256" key="1">
    <source>
        <dbReference type="ARBA" id="ARBA00005187"/>
    </source>
</evidence>
<feature type="domain" description="Asparagine synthetase" evidence="4">
    <location>
        <begin position="189"/>
        <end position="315"/>
    </location>
</feature>
<dbReference type="EMBL" id="QNSE01000007">
    <property type="protein sequence ID" value="RBP83274.1"/>
    <property type="molecule type" value="Genomic_DNA"/>
</dbReference>
<evidence type="ECO:0000256" key="3">
    <source>
        <dbReference type="ARBA" id="ARBA00048741"/>
    </source>
</evidence>
<dbReference type="EC" id="6.3.5.4" evidence="2"/>
<gene>
    <name evidence="5" type="ORF">DFP80_107253</name>
</gene>
<keyword evidence="6" id="KW-1185">Reference proteome</keyword>
<organism evidence="5 6">
    <name type="scientific">Marinomonas rhizomae</name>
    <dbReference type="NCBI Taxonomy" id="491948"/>
    <lineage>
        <taxon>Bacteria</taxon>
        <taxon>Pseudomonadati</taxon>
        <taxon>Pseudomonadota</taxon>
        <taxon>Gammaproteobacteria</taxon>
        <taxon>Oceanospirillales</taxon>
        <taxon>Oceanospirillaceae</taxon>
        <taxon>Marinomonas</taxon>
    </lineage>
</organism>
<dbReference type="Gene3D" id="3.40.50.620">
    <property type="entry name" value="HUPs"/>
    <property type="match status" value="1"/>
</dbReference>
<dbReference type="RefSeq" id="WP_113916821.1">
    <property type="nucleotide sequence ID" value="NZ_QNSE01000007.1"/>
</dbReference>
<dbReference type="AlphaFoldDB" id="A0A366JAG5"/>
<accession>A0A366JAG5</accession>
<dbReference type="Pfam" id="PF00733">
    <property type="entry name" value="Asn_synthase"/>
    <property type="match status" value="1"/>
</dbReference>
<sequence length="512" mass="59530">MIEFDFIYSNGEVLIKLDGVDKKVKVGEVVEIINTPFKDRKVKELIDERLQFQSLFFSENTLEVCTDIFSTYDTFIYHSADSDFLMVSTSLFRITKYLYAINKKISIDMDGVKSMISIGYMMSDLTYVKDIKRLPAASKLFLDLRNYEIKKEVYHFFSWNPSSNNVPISTAISDVDDILIDEIKKLEVLSGEQVYSYLSGGLDSRVTTYMLNDVCEQKNLNTITFSNSYSSDEIIARRISKDIRSCHIQIPLTDGNFISQLLEEVVYKNSGMVNLMGAIAQRYAISKINIKSSVIFSGQIGDLTFGSYANNSSAFSLKNHFYFDDFCDTSSYETINKLYNSDFEYGINEKTPRAVTNGDKLVRDSAKVLSPFYNAELNHYTMGLPHKYMNNSFLYREWMKKRHPEMVKFKWEKTGFKPSGNLRTKYGSLYKKYKNGVMHRLSLPHDDMNPFQYWFSSNEKLSIFIKKSFEYEIQKIDDEYLKRRLTLLFNSRTKHWMLAYTIAKSINLIFGR</sequence>
<dbReference type="GO" id="GO:0006529">
    <property type="term" value="P:asparagine biosynthetic process"/>
    <property type="evidence" value="ECO:0007669"/>
    <property type="project" value="InterPro"/>
</dbReference>
<dbReference type="Proteomes" id="UP000252792">
    <property type="component" value="Unassembled WGS sequence"/>
</dbReference>
<reference evidence="5 6" key="1">
    <citation type="submission" date="2018-06" db="EMBL/GenBank/DDBJ databases">
        <title>Genomic Encyclopedia of Type Strains, Phase III (KMG-III): the genomes of soil and plant-associated and newly described type strains.</title>
        <authorList>
            <person name="Whitman W."/>
        </authorList>
    </citation>
    <scope>NUCLEOTIDE SEQUENCE [LARGE SCALE GENOMIC DNA]</scope>
    <source>
        <strain evidence="5 6">CECT 7377</strain>
    </source>
</reference>
<protein>
    <recommendedName>
        <fullName evidence="2">asparagine synthase (glutamine-hydrolyzing)</fullName>
        <ecNumber evidence="2">6.3.5.4</ecNumber>
    </recommendedName>
</protein>
<evidence type="ECO:0000313" key="6">
    <source>
        <dbReference type="Proteomes" id="UP000252792"/>
    </source>
</evidence>
<evidence type="ECO:0000256" key="2">
    <source>
        <dbReference type="ARBA" id="ARBA00012737"/>
    </source>
</evidence>
<comment type="pathway">
    <text evidence="1">Amino-acid biosynthesis; L-asparagine biosynthesis; L-asparagine from L-aspartate (L-Gln route): step 1/1.</text>
</comment>
<comment type="caution">
    <text evidence="5">The sequence shown here is derived from an EMBL/GenBank/DDBJ whole genome shotgun (WGS) entry which is preliminary data.</text>
</comment>
<name>A0A366JAG5_9GAMM</name>
<dbReference type="InterPro" id="IPR051786">
    <property type="entry name" value="ASN_synthetase/amidase"/>
</dbReference>